<proteinExistence type="predicted"/>
<dbReference type="EMBL" id="CP069039">
    <property type="protein sequence ID" value="QRD04574.1"/>
    <property type="molecule type" value="Genomic_DNA"/>
</dbReference>
<dbReference type="AlphaFoldDB" id="A0A7U2FFZ8"/>
<dbReference type="Pfam" id="PF24864">
    <property type="entry name" value="DUF7730"/>
    <property type="match status" value="1"/>
</dbReference>
<evidence type="ECO:0000259" key="2">
    <source>
        <dbReference type="Pfam" id="PF24864"/>
    </source>
</evidence>
<gene>
    <name evidence="3" type="ORF">JI435_105120</name>
</gene>
<sequence length="310" mass="35714">MKSKLLTFLPGVRWVPSDIPSQDASKPKKSRNPFSIKSHSTPSDLSIRPRKSTISLSSEHDAEIDARTLVQGQSMFFARLPIEIRKMVYEYVMGAQAVHLTMGSKRRYKHFVCEDGDSRRRDCNCRVLVGGKDSGRLEGASVSLLRTCRRVYSEAVSHLYRPHTFSLLHITHLLYLPTRLPQQRMNSIRTLRLRWAIRAMPYLCRGPSRCVAYREDTLNWECGWSIIASMKGLRDLYVVITDPSPQGIWERNWVELEEQLLRPVTDVTRPSKFELMLPFASCSTDWDMGHSKVVLKKPENRLVEDENHNG</sequence>
<protein>
    <recommendedName>
        <fullName evidence="2">DUF7730 domain-containing protein</fullName>
    </recommendedName>
</protein>
<feature type="compositionally biased region" description="Polar residues" evidence="1">
    <location>
        <begin position="32"/>
        <end position="44"/>
    </location>
</feature>
<dbReference type="OrthoDB" id="4757095at2759"/>
<feature type="region of interest" description="Disordered" evidence="1">
    <location>
        <begin position="17"/>
        <end position="50"/>
    </location>
</feature>
<evidence type="ECO:0000313" key="4">
    <source>
        <dbReference type="Proteomes" id="UP000663193"/>
    </source>
</evidence>
<feature type="domain" description="DUF7730" evidence="2">
    <location>
        <begin position="71"/>
        <end position="298"/>
    </location>
</feature>
<dbReference type="InterPro" id="IPR056632">
    <property type="entry name" value="DUF7730"/>
</dbReference>
<dbReference type="Proteomes" id="UP000663193">
    <property type="component" value="Chromosome 17"/>
</dbReference>
<keyword evidence="4" id="KW-1185">Reference proteome</keyword>
<accession>A0A7U2FFZ8</accession>
<dbReference type="VEuPathDB" id="FungiDB:JI435_105120"/>
<evidence type="ECO:0000313" key="3">
    <source>
        <dbReference type="EMBL" id="QRD04574.1"/>
    </source>
</evidence>
<dbReference type="PANTHER" id="PTHR38790">
    <property type="entry name" value="2EXR DOMAIN-CONTAINING PROTEIN-RELATED"/>
    <property type="match status" value="1"/>
</dbReference>
<name>A0A7U2FFZ8_PHANO</name>
<organism evidence="3 4">
    <name type="scientific">Phaeosphaeria nodorum (strain SN15 / ATCC MYA-4574 / FGSC 10173)</name>
    <name type="common">Glume blotch fungus</name>
    <name type="synonym">Parastagonospora nodorum</name>
    <dbReference type="NCBI Taxonomy" id="321614"/>
    <lineage>
        <taxon>Eukaryota</taxon>
        <taxon>Fungi</taxon>
        <taxon>Dikarya</taxon>
        <taxon>Ascomycota</taxon>
        <taxon>Pezizomycotina</taxon>
        <taxon>Dothideomycetes</taxon>
        <taxon>Pleosporomycetidae</taxon>
        <taxon>Pleosporales</taxon>
        <taxon>Pleosporineae</taxon>
        <taxon>Phaeosphaeriaceae</taxon>
        <taxon>Parastagonospora</taxon>
    </lineage>
</organism>
<evidence type="ECO:0000256" key="1">
    <source>
        <dbReference type="SAM" id="MobiDB-lite"/>
    </source>
</evidence>
<reference evidence="4" key="1">
    <citation type="journal article" date="2021" name="BMC Genomics">
        <title>Chromosome-level genome assembly and manually-curated proteome of model necrotroph Parastagonospora nodorum Sn15 reveals a genome-wide trove of candidate effector homologs, and redundancy of virulence-related functions within an accessory chromosome.</title>
        <authorList>
            <person name="Bertazzoni S."/>
            <person name="Jones D.A.B."/>
            <person name="Phan H.T."/>
            <person name="Tan K.-C."/>
            <person name="Hane J.K."/>
        </authorList>
    </citation>
    <scope>NUCLEOTIDE SEQUENCE [LARGE SCALE GENOMIC DNA]</scope>
    <source>
        <strain evidence="4">SN15 / ATCC MYA-4574 / FGSC 10173)</strain>
    </source>
</reference>
<dbReference type="PANTHER" id="PTHR38790:SF9">
    <property type="entry name" value="F-BOX DOMAIN-CONTAINING PROTEIN"/>
    <property type="match status" value="1"/>
</dbReference>